<dbReference type="Gene3D" id="3.40.630.30">
    <property type="match status" value="1"/>
</dbReference>
<keyword evidence="2" id="KW-0012">Acyltransferase</keyword>
<keyword evidence="1 5" id="KW-0808">Transferase</keyword>
<dbReference type="Pfam" id="PF13302">
    <property type="entry name" value="Acetyltransf_3"/>
    <property type="match status" value="1"/>
</dbReference>
<evidence type="ECO:0000313" key="6">
    <source>
        <dbReference type="Proteomes" id="UP000286482"/>
    </source>
</evidence>
<evidence type="ECO:0000256" key="3">
    <source>
        <dbReference type="ARBA" id="ARBA00038502"/>
    </source>
</evidence>
<proteinExistence type="inferred from homology"/>
<evidence type="ECO:0000256" key="1">
    <source>
        <dbReference type="ARBA" id="ARBA00022679"/>
    </source>
</evidence>
<accession>A0A420ELI3</accession>
<evidence type="ECO:0000259" key="4">
    <source>
        <dbReference type="PROSITE" id="PS51186"/>
    </source>
</evidence>
<dbReference type="AlphaFoldDB" id="A0A420ELI3"/>
<dbReference type="InterPro" id="IPR051531">
    <property type="entry name" value="N-acetyltransferase"/>
</dbReference>
<protein>
    <submittedName>
        <fullName evidence="5">GNAT family N-acetyltransferase</fullName>
    </submittedName>
</protein>
<reference evidence="5 6" key="1">
    <citation type="submission" date="2018-09" db="EMBL/GenBank/DDBJ databases">
        <authorList>
            <person name="Wang Z."/>
        </authorList>
    </citation>
    <scope>NUCLEOTIDE SEQUENCE [LARGE SCALE GENOMIC DNA]</scope>
    <source>
        <strain evidence="5 6">ALS 81</strain>
    </source>
</reference>
<dbReference type="Proteomes" id="UP000286482">
    <property type="component" value="Unassembled WGS sequence"/>
</dbReference>
<comment type="caution">
    <text evidence="5">The sequence shown here is derived from an EMBL/GenBank/DDBJ whole genome shotgun (WGS) entry which is preliminary data.</text>
</comment>
<dbReference type="GO" id="GO:0008999">
    <property type="term" value="F:protein-N-terminal-alanine acetyltransferase activity"/>
    <property type="evidence" value="ECO:0007669"/>
    <property type="project" value="TreeGrafter"/>
</dbReference>
<comment type="similarity">
    <text evidence="3">Belongs to the acetyltransferase family. RimJ subfamily.</text>
</comment>
<dbReference type="PANTHER" id="PTHR43792">
    <property type="entry name" value="GNAT FAMILY, PUTATIVE (AFU_ORTHOLOGUE AFUA_3G00765)-RELATED-RELATED"/>
    <property type="match status" value="1"/>
</dbReference>
<evidence type="ECO:0000313" key="5">
    <source>
        <dbReference type="EMBL" id="RKF21500.1"/>
    </source>
</evidence>
<dbReference type="InterPro" id="IPR000182">
    <property type="entry name" value="GNAT_dom"/>
</dbReference>
<organism evidence="5 6">
    <name type="scientific">Alginatibacterium sediminis</name>
    <dbReference type="NCBI Taxonomy" id="2164068"/>
    <lineage>
        <taxon>Bacteria</taxon>
        <taxon>Pseudomonadati</taxon>
        <taxon>Pseudomonadota</taxon>
        <taxon>Gammaproteobacteria</taxon>
        <taxon>Alteromonadales</taxon>
        <taxon>Alteromonadaceae</taxon>
        <taxon>Alginatibacterium</taxon>
    </lineage>
</organism>
<evidence type="ECO:0000256" key="2">
    <source>
        <dbReference type="ARBA" id="ARBA00023315"/>
    </source>
</evidence>
<keyword evidence="6" id="KW-1185">Reference proteome</keyword>
<gene>
    <name evidence="5" type="ORF">DBZ36_02290</name>
</gene>
<dbReference type="EMBL" id="RAQO01000002">
    <property type="protein sequence ID" value="RKF21500.1"/>
    <property type="molecule type" value="Genomic_DNA"/>
</dbReference>
<dbReference type="GO" id="GO:0005737">
    <property type="term" value="C:cytoplasm"/>
    <property type="evidence" value="ECO:0007669"/>
    <property type="project" value="TreeGrafter"/>
</dbReference>
<dbReference type="PROSITE" id="PS51186">
    <property type="entry name" value="GNAT"/>
    <property type="match status" value="1"/>
</dbReference>
<sequence length="180" mass="20711">MNRSNGLFEVIRLVTQADAPRFVDYYQRNAHHLKTWEPQREANYHNLKSWQQRLEAWCSGQEQGLEAHFIWLEQDNMLGLANLSGVIHGPFKACYLGYSVDGQSQGKGIGKQLVEYSCTHAFEVLKLNRVMANYMPRNTRSERLLASVGFKREGTALKYLKIDGRWQDHILSALLNPNSD</sequence>
<dbReference type="SUPFAM" id="SSF55729">
    <property type="entry name" value="Acyl-CoA N-acyltransferases (Nat)"/>
    <property type="match status" value="1"/>
</dbReference>
<dbReference type="PANTHER" id="PTHR43792:SF8">
    <property type="entry name" value="[RIBOSOMAL PROTEIN US5]-ALANINE N-ACETYLTRANSFERASE"/>
    <property type="match status" value="1"/>
</dbReference>
<name>A0A420ELI3_9ALTE</name>
<dbReference type="InterPro" id="IPR016181">
    <property type="entry name" value="Acyl_CoA_acyltransferase"/>
</dbReference>
<feature type="domain" description="N-acetyltransferase" evidence="4">
    <location>
        <begin position="9"/>
        <end position="177"/>
    </location>
</feature>